<feature type="transmembrane region" description="Helical" evidence="3">
    <location>
        <begin position="56"/>
        <end position="75"/>
    </location>
</feature>
<keyword evidence="3" id="KW-1133">Transmembrane helix</keyword>
<evidence type="ECO:0000313" key="5">
    <source>
        <dbReference type="EMBL" id="ONM50272.1"/>
    </source>
</evidence>
<feature type="transmembrane region" description="Helical" evidence="3">
    <location>
        <begin position="29"/>
        <end position="49"/>
    </location>
</feature>
<dbReference type="Gene3D" id="1.20.120.1220">
    <property type="match status" value="1"/>
</dbReference>
<dbReference type="PANTHER" id="PTHR30487">
    <property type="entry name" value="TYPE 4 PREPILIN-LIKE PROTEINS LEADER PEPTIDE-PROCESSING ENZYME"/>
    <property type="match status" value="1"/>
</dbReference>
<keyword evidence="3" id="KW-0472">Membrane</keyword>
<evidence type="ECO:0000256" key="1">
    <source>
        <dbReference type="ARBA" id="ARBA00005801"/>
    </source>
</evidence>
<evidence type="ECO:0000259" key="4">
    <source>
        <dbReference type="Pfam" id="PF01478"/>
    </source>
</evidence>
<feature type="transmembrane region" description="Helical" evidence="3">
    <location>
        <begin position="95"/>
        <end position="114"/>
    </location>
</feature>
<name>A0A1W0B094_9NOCA</name>
<protein>
    <submittedName>
        <fullName evidence="5">Prepilin peptidase</fullName>
    </submittedName>
</protein>
<dbReference type="PANTHER" id="PTHR30487:SF0">
    <property type="entry name" value="PREPILIN LEADER PEPTIDASE_N-METHYLTRANSFERASE-RELATED"/>
    <property type="match status" value="1"/>
</dbReference>
<proteinExistence type="inferred from homology"/>
<dbReference type="EMBL" id="MUMY01000002">
    <property type="protein sequence ID" value="ONM50272.1"/>
    <property type="molecule type" value="Genomic_DNA"/>
</dbReference>
<evidence type="ECO:0000313" key="6">
    <source>
        <dbReference type="Proteomes" id="UP000188836"/>
    </source>
</evidence>
<dbReference type="STRING" id="1538463.B0T36_08285"/>
<dbReference type="InterPro" id="IPR000045">
    <property type="entry name" value="Prepilin_IV_endopep_pep"/>
</dbReference>
<dbReference type="InterPro" id="IPR050882">
    <property type="entry name" value="Prepilin_peptidase/N-MTase"/>
</dbReference>
<dbReference type="RefSeq" id="WP_077115090.1">
    <property type="nucleotide sequence ID" value="NZ_LOKT01000004.1"/>
</dbReference>
<comment type="similarity">
    <text evidence="1">Belongs to the peptidase A24 family.</text>
</comment>
<keyword evidence="3" id="KW-0812">Transmembrane</keyword>
<sequence>MTIVAVAVLLTWCSAVSVADIRTKRLPDVLTGGGAVCVFGYALATGHITAALAGSLLLVVPYLLVHLLAPAAFGAGDVKLAVGLGAAAGLGGGQAWIWAAAGAPVLTGFIGLAARAFPGPHRSATGHIPDRTAGRGATRRTRAPNEAGPATVPHGPSMCTATVLSLMLW</sequence>
<evidence type="ECO:0000256" key="3">
    <source>
        <dbReference type="SAM" id="Phobius"/>
    </source>
</evidence>
<dbReference type="OrthoDB" id="4428077at2"/>
<gene>
    <name evidence="5" type="ORF">B0T46_04190</name>
</gene>
<dbReference type="Pfam" id="PF01478">
    <property type="entry name" value="Peptidase_A24"/>
    <property type="match status" value="1"/>
</dbReference>
<dbReference type="GO" id="GO:0005886">
    <property type="term" value="C:plasma membrane"/>
    <property type="evidence" value="ECO:0007669"/>
    <property type="project" value="TreeGrafter"/>
</dbReference>
<comment type="caution">
    <text evidence="5">The sequence shown here is derived from an EMBL/GenBank/DDBJ whole genome shotgun (WGS) entry which is preliminary data.</text>
</comment>
<organism evidence="5 6">
    <name type="scientific">Nocardia donostiensis</name>
    <dbReference type="NCBI Taxonomy" id="1538463"/>
    <lineage>
        <taxon>Bacteria</taxon>
        <taxon>Bacillati</taxon>
        <taxon>Actinomycetota</taxon>
        <taxon>Actinomycetes</taxon>
        <taxon>Mycobacteriales</taxon>
        <taxon>Nocardiaceae</taxon>
        <taxon>Nocardia</taxon>
    </lineage>
</organism>
<reference evidence="5 6" key="1">
    <citation type="journal article" date="2016" name="Antonie Van Leeuwenhoek">
        <title>Nocardia donostiensis sp. nov., isolated from human respiratory specimens.</title>
        <authorList>
            <person name="Ercibengoa M."/>
            <person name="Bell M."/>
            <person name="Marimon J.M."/>
            <person name="Humrighouse B."/>
            <person name="Klenk H.P."/>
            <person name="Potter G."/>
            <person name="Perez-Trallero E."/>
        </authorList>
    </citation>
    <scope>NUCLEOTIDE SEQUENCE [LARGE SCALE GENOMIC DNA]</scope>
    <source>
        <strain evidence="5 6">X1655</strain>
    </source>
</reference>
<feature type="region of interest" description="Disordered" evidence="2">
    <location>
        <begin position="122"/>
        <end position="154"/>
    </location>
</feature>
<keyword evidence="6" id="KW-1185">Reference proteome</keyword>
<feature type="domain" description="Prepilin type IV endopeptidase peptidase" evidence="4">
    <location>
        <begin position="8"/>
        <end position="93"/>
    </location>
</feature>
<dbReference type="Proteomes" id="UP000188836">
    <property type="component" value="Unassembled WGS sequence"/>
</dbReference>
<evidence type="ECO:0000256" key="2">
    <source>
        <dbReference type="SAM" id="MobiDB-lite"/>
    </source>
</evidence>
<accession>A0A1W0B094</accession>
<dbReference type="AlphaFoldDB" id="A0A1W0B094"/>
<dbReference type="GO" id="GO:0006465">
    <property type="term" value="P:signal peptide processing"/>
    <property type="evidence" value="ECO:0007669"/>
    <property type="project" value="TreeGrafter"/>
</dbReference>
<dbReference type="GO" id="GO:0004190">
    <property type="term" value="F:aspartic-type endopeptidase activity"/>
    <property type="evidence" value="ECO:0007669"/>
    <property type="project" value="InterPro"/>
</dbReference>